<protein>
    <submittedName>
        <fullName evidence="3">Uncharacterized protein</fullName>
    </submittedName>
</protein>
<keyword evidence="1" id="KW-0175">Coiled coil</keyword>
<sequence>MTDNEESIRQVMDVLTAEKEEYVKNAKARIAALDIGFAEKEASLEKIKKKLADIKLQYEKIDSSRLETEQPTVKKEEHPDQLSE</sequence>
<dbReference type="EMBL" id="CM016762">
    <property type="protein sequence ID" value="TMS33181.1"/>
    <property type="molecule type" value="Genomic_DNA"/>
</dbReference>
<evidence type="ECO:0000256" key="2">
    <source>
        <dbReference type="SAM" id="MobiDB-lite"/>
    </source>
</evidence>
<organism evidence="3 4">
    <name type="scientific">Steinernema carpocapsae</name>
    <name type="common">Entomopathogenic nematode</name>
    <dbReference type="NCBI Taxonomy" id="34508"/>
    <lineage>
        <taxon>Eukaryota</taxon>
        <taxon>Metazoa</taxon>
        <taxon>Ecdysozoa</taxon>
        <taxon>Nematoda</taxon>
        <taxon>Chromadorea</taxon>
        <taxon>Rhabditida</taxon>
        <taxon>Tylenchina</taxon>
        <taxon>Panagrolaimomorpha</taxon>
        <taxon>Strongyloidoidea</taxon>
        <taxon>Steinernematidae</taxon>
        <taxon>Steinernema</taxon>
    </lineage>
</organism>
<dbReference type="EMBL" id="AZBU02000001">
    <property type="protein sequence ID" value="TMS33181.1"/>
    <property type="molecule type" value="Genomic_DNA"/>
</dbReference>
<accession>A0A4U8UKC6</accession>
<feature type="coiled-coil region" evidence="1">
    <location>
        <begin position="37"/>
        <end position="64"/>
    </location>
</feature>
<proteinExistence type="predicted"/>
<dbReference type="Proteomes" id="UP000298663">
    <property type="component" value="Chromosome X"/>
</dbReference>
<keyword evidence="4" id="KW-1185">Reference proteome</keyword>
<reference evidence="3 4" key="1">
    <citation type="journal article" date="2015" name="Genome Biol.">
        <title>Comparative genomics of Steinernema reveals deeply conserved gene regulatory networks.</title>
        <authorList>
            <person name="Dillman A.R."/>
            <person name="Macchietto M."/>
            <person name="Porter C.F."/>
            <person name="Rogers A."/>
            <person name="Williams B."/>
            <person name="Antoshechkin I."/>
            <person name="Lee M.M."/>
            <person name="Goodwin Z."/>
            <person name="Lu X."/>
            <person name="Lewis E.E."/>
            <person name="Goodrich-Blair H."/>
            <person name="Stock S.P."/>
            <person name="Adams B.J."/>
            <person name="Sternberg P.W."/>
            <person name="Mortazavi A."/>
        </authorList>
    </citation>
    <scope>NUCLEOTIDE SEQUENCE [LARGE SCALE GENOMIC DNA]</scope>
    <source>
        <strain evidence="3 4">ALL</strain>
    </source>
</reference>
<reference evidence="3 4" key="2">
    <citation type="journal article" date="2019" name="G3 (Bethesda)">
        <title>Hybrid Assembly of the Genome of the Entomopathogenic Nematode Steinernema carpocapsae Identifies the X-Chromosome.</title>
        <authorList>
            <person name="Serra L."/>
            <person name="Macchietto M."/>
            <person name="Macias-Munoz A."/>
            <person name="McGill C.J."/>
            <person name="Rodriguez I.M."/>
            <person name="Rodriguez B."/>
            <person name="Murad R."/>
            <person name="Mortazavi A."/>
        </authorList>
    </citation>
    <scope>NUCLEOTIDE SEQUENCE [LARGE SCALE GENOMIC DNA]</scope>
    <source>
        <strain evidence="3 4">ALL</strain>
    </source>
</reference>
<evidence type="ECO:0000313" key="4">
    <source>
        <dbReference type="Proteomes" id="UP000298663"/>
    </source>
</evidence>
<feature type="region of interest" description="Disordered" evidence="2">
    <location>
        <begin position="64"/>
        <end position="84"/>
    </location>
</feature>
<gene>
    <name evidence="3" type="ORF">L596_000949</name>
</gene>
<name>A0A4U8UKC6_STECR</name>
<evidence type="ECO:0000313" key="3">
    <source>
        <dbReference type="EMBL" id="TMS33181.1"/>
    </source>
</evidence>
<dbReference type="AlphaFoldDB" id="A0A4U8UKC6"/>
<comment type="caution">
    <text evidence="3">The sequence shown here is derived from an EMBL/GenBank/DDBJ whole genome shotgun (WGS) entry which is preliminary data.</text>
</comment>
<evidence type="ECO:0000256" key="1">
    <source>
        <dbReference type="SAM" id="Coils"/>
    </source>
</evidence>